<feature type="region of interest" description="Disordered" evidence="1">
    <location>
        <begin position="1"/>
        <end position="27"/>
    </location>
</feature>
<feature type="compositionally biased region" description="Basic and acidic residues" evidence="1">
    <location>
        <begin position="13"/>
        <end position="27"/>
    </location>
</feature>
<name>D9PF13_9ZZZZ</name>
<dbReference type="EMBL" id="ADZX01000007">
    <property type="protein sequence ID" value="EFK97850.1"/>
    <property type="molecule type" value="Genomic_DNA"/>
</dbReference>
<evidence type="ECO:0000313" key="2">
    <source>
        <dbReference type="EMBL" id="EFK97850.1"/>
    </source>
</evidence>
<evidence type="ECO:0000256" key="1">
    <source>
        <dbReference type="SAM" id="MobiDB-lite"/>
    </source>
</evidence>
<proteinExistence type="predicted"/>
<gene>
    <name evidence="2" type="ORF">LDC_0091</name>
</gene>
<accession>D9PF13</accession>
<organism evidence="2">
    <name type="scientific">sediment metagenome</name>
    <dbReference type="NCBI Taxonomy" id="749907"/>
    <lineage>
        <taxon>unclassified sequences</taxon>
        <taxon>metagenomes</taxon>
        <taxon>ecological metagenomes</taxon>
    </lineage>
</organism>
<comment type="caution">
    <text evidence="2">The sequence shown here is derived from an EMBL/GenBank/DDBJ whole genome shotgun (WGS) entry which is preliminary data.</text>
</comment>
<sequence length="53" mass="5864">MSCAKFPECNGARTDEGKELTGPREIGKECPKCGAHSEKGLEKIEKEKARKEK</sequence>
<protein>
    <submittedName>
        <fullName evidence="2">Uncharacterized protein</fullName>
    </submittedName>
</protein>
<reference evidence="2" key="1">
    <citation type="submission" date="2010-07" db="EMBL/GenBank/DDBJ databases">
        <authorList>
            <consortium name="CONSOLIDER consortium CSD2007-00005"/>
            <person name="Guazzaroni M.-E."/>
            <person name="Richter M."/>
            <person name="Garcia-Salamanca A."/>
            <person name="Yarza P."/>
            <person name="Ferrer M."/>
        </authorList>
    </citation>
    <scope>NUCLEOTIDE SEQUENCE</scope>
</reference>
<dbReference type="AlphaFoldDB" id="D9PF13"/>
<reference evidence="2" key="2">
    <citation type="journal article" date="2011" name="Microb. Ecol.">
        <title>Taxonomic and Functional Metagenomic Profiling of the Microbial Community in the Anoxic Sediment of a Sub-saline Shallow Lake (Laguna de Carrizo, Central Spain).</title>
        <authorList>
            <person name="Ferrer M."/>
            <person name="Guazzaroni M.E."/>
            <person name="Richter M."/>
            <person name="Garcia-Salamanca A."/>
            <person name="Yarza P."/>
            <person name="Suarez-Suarez A."/>
            <person name="Solano J."/>
            <person name="Alcaide M."/>
            <person name="van Dillewijn P."/>
            <person name="Molina-Henares M.A."/>
            <person name="Lopez-Cortes N."/>
            <person name="Al-Ramahi Y."/>
            <person name="Guerrero C."/>
            <person name="Acosta A."/>
            <person name="de Eugenio L.I."/>
            <person name="Martinez V."/>
            <person name="Marques S."/>
            <person name="Rojo F."/>
            <person name="Santero E."/>
            <person name="Genilloud O."/>
            <person name="Perez-Perez J."/>
            <person name="Rossello-Mora R."/>
            <person name="Ramos J.L."/>
        </authorList>
    </citation>
    <scope>NUCLEOTIDE SEQUENCE</scope>
</reference>